<keyword evidence="1" id="KW-1133">Transmembrane helix</keyword>
<name>A0ABP9ZIU3_9LACO</name>
<comment type="caution">
    <text evidence="2">The sequence shown here is derived from an EMBL/GenBank/DDBJ whole genome shotgun (WGS) entry which is preliminary data.</text>
</comment>
<dbReference type="PANTHER" id="PTHR38454:SF1">
    <property type="entry name" value="INTEGRAL MEMBRANE PROTEIN"/>
    <property type="match status" value="1"/>
</dbReference>
<feature type="transmembrane region" description="Helical" evidence="1">
    <location>
        <begin position="385"/>
        <end position="406"/>
    </location>
</feature>
<dbReference type="EMBL" id="BAABVV010000037">
    <property type="protein sequence ID" value="GAA6114694.1"/>
    <property type="molecule type" value="Genomic_DNA"/>
</dbReference>
<evidence type="ECO:0000256" key="1">
    <source>
        <dbReference type="SAM" id="Phobius"/>
    </source>
</evidence>
<dbReference type="Proteomes" id="UP001438112">
    <property type="component" value="Unassembled WGS sequence"/>
</dbReference>
<organism evidence="2 3">
    <name type="scientific">Apilactobacillus apinorum</name>
    <dbReference type="NCBI Taxonomy" id="1218495"/>
    <lineage>
        <taxon>Bacteria</taxon>
        <taxon>Bacillati</taxon>
        <taxon>Bacillota</taxon>
        <taxon>Bacilli</taxon>
        <taxon>Lactobacillales</taxon>
        <taxon>Lactobacillaceae</taxon>
        <taxon>Apilactobacillus</taxon>
    </lineage>
</organism>
<evidence type="ECO:0000313" key="3">
    <source>
        <dbReference type="Proteomes" id="UP001438112"/>
    </source>
</evidence>
<accession>A0ABP9ZIU3</accession>
<keyword evidence="1" id="KW-0472">Membrane</keyword>
<proteinExistence type="predicted"/>
<evidence type="ECO:0008006" key="4">
    <source>
        <dbReference type="Google" id="ProtNLM"/>
    </source>
</evidence>
<dbReference type="PANTHER" id="PTHR38454">
    <property type="entry name" value="INTEGRAL MEMBRANE PROTEIN-RELATED"/>
    <property type="match status" value="1"/>
</dbReference>
<sequence>MNMFTSLNGISYVSNDDYIRYTSLLNSHVEAIQKSDSSFYRISKDFYRTRDDTIETNFFGGSAFSSTIQKNTTDFNNNIGSAYTSGSIDYSNGTLVTDSILNFKYFINTSTLKHQYSMIQKTSNRNDILKHELQYIDVFQTFKSNSNLPTIYSTSSKVFNKINAVDPIDYQNQMVKNISTTNQDVFSDINNYSIASQNINKVNSINNQVIKKNNLLKEATITVNYKEQKNKVPYLLIPSNMNQTNASITVNNEDLYLPDKFDSNFVVSLPNNKRNQIKIKLNTNQIYTGNFKLVNLDFRKYLNQTKYIRSQNNHISFKNNTFKAEITTTKHNNSISTSIPYSNGWHLSIDGKKYQIRKINNQFIGVDHLTPGKHKLVLSFYPNGLNLGIIISLITLIILIIISILMHKKRES</sequence>
<reference evidence="2 3" key="1">
    <citation type="submission" date="2024-03" db="EMBL/GenBank/DDBJ databases">
        <title>Inconsistent identification of Apilactobacillus kunkeei-related strains obtained by well-developed overall genome related indices.</title>
        <authorList>
            <person name="Maeno S."/>
            <person name="Endo A."/>
        </authorList>
    </citation>
    <scope>NUCLEOTIDE SEQUENCE [LARGE SCALE GENOMIC DNA]</scope>
    <source>
        <strain evidence="2 3">20H-10</strain>
    </source>
</reference>
<keyword evidence="3" id="KW-1185">Reference proteome</keyword>
<gene>
    <name evidence="2" type="ORF">AP20H10_10570</name>
</gene>
<dbReference type="Pfam" id="PF09586">
    <property type="entry name" value="YfhO"/>
    <property type="match status" value="1"/>
</dbReference>
<evidence type="ECO:0000313" key="2">
    <source>
        <dbReference type="EMBL" id="GAA6114694.1"/>
    </source>
</evidence>
<protein>
    <recommendedName>
        <fullName evidence="4">Bacterial membrane protein YfhO</fullName>
    </recommendedName>
</protein>
<keyword evidence="1" id="KW-0812">Transmembrane</keyword>
<dbReference type="InterPro" id="IPR018580">
    <property type="entry name" value="Uncharacterised_YfhO"/>
</dbReference>